<name>A0A830HSD7_9CHLO</name>
<dbReference type="OrthoDB" id="544977at2759"/>
<sequence>MLAEQPPTDVADAGAGADLSIDGHDSNSNSCSSASGFKDMNLHTILRCVAPYVHAYDRTAFALTCRDALACSNRPVKTHTIAITRTPELLTWAKLALNVPMNEHVCACAAANARLDVLQLAREMKFPWDEWTAANAAESGADDILEFARIRGCPMLR</sequence>
<organism evidence="1 2">
    <name type="scientific">Pycnococcus provasolii</name>
    <dbReference type="NCBI Taxonomy" id="41880"/>
    <lineage>
        <taxon>Eukaryota</taxon>
        <taxon>Viridiplantae</taxon>
        <taxon>Chlorophyta</taxon>
        <taxon>Pseudoscourfieldiophyceae</taxon>
        <taxon>Pseudoscourfieldiales</taxon>
        <taxon>Pycnococcaceae</taxon>
        <taxon>Pycnococcus</taxon>
    </lineage>
</organism>
<protein>
    <submittedName>
        <fullName evidence="1">Uncharacterized protein</fullName>
    </submittedName>
</protein>
<accession>A0A830HSD7</accession>
<keyword evidence="2" id="KW-1185">Reference proteome</keyword>
<dbReference type="Proteomes" id="UP000660262">
    <property type="component" value="Unassembled WGS sequence"/>
</dbReference>
<dbReference type="EMBL" id="BNJQ01000021">
    <property type="protein sequence ID" value="GHP08670.1"/>
    <property type="molecule type" value="Genomic_DNA"/>
</dbReference>
<comment type="caution">
    <text evidence="1">The sequence shown here is derived from an EMBL/GenBank/DDBJ whole genome shotgun (WGS) entry which is preliminary data.</text>
</comment>
<evidence type="ECO:0000313" key="1">
    <source>
        <dbReference type="EMBL" id="GHP08670.1"/>
    </source>
</evidence>
<reference evidence="1" key="1">
    <citation type="submission" date="2020-10" db="EMBL/GenBank/DDBJ databases">
        <title>Unveiling of a novel bifunctional photoreceptor, Dualchrome1, isolated from a cosmopolitan green alga.</title>
        <authorList>
            <person name="Suzuki S."/>
            <person name="Kawachi M."/>
        </authorList>
    </citation>
    <scope>NUCLEOTIDE SEQUENCE</scope>
    <source>
        <strain evidence="1">NIES 2893</strain>
    </source>
</reference>
<dbReference type="AlphaFoldDB" id="A0A830HSD7"/>
<evidence type="ECO:0000313" key="2">
    <source>
        <dbReference type="Proteomes" id="UP000660262"/>
    </source>
</evidence>
<gene>
    <name evidence="1" type="ORF">PPROV_000740700</name>
</gene>
<proteinExistence type="predicted"/>